<evidence type="ECO:0000313" key="9">
    <source>
        <dbReference type="EMBL" id="HJC84996.1"/>
    </source>
</evidence>
<evidence type="ECO:0000313" key="10">
    <source>
        <dbReference type="Proteomes" id="UP000823858"/>
    </source>
</evidence>
<dbReference type="Proteomes" id="UP000823858">
    <property type="component" value="Unassembled WGS sequence"/>
</dbReference>
<reference evidence="9" key="2">
    <citation type="submission" date="2021-04" db="EMBL/GenBank/DDBJ databases">
        <authorList>
            <person name="Gilroy R."/>
        </authorList>
    </citation>
    <scope>NUCLEOTIDE SEQUENCE</scope>
    <source>
        <strain evidence="9">ChiHjej13B12-4958</strain>
    </source>
</reference>
<proteinExistence type="inferred from homology"/>
<dbReference type="AlphaFoldDB" id="A0A9D2QEI6"/>
<dbReference type="GO" id="GO:0106300">
    <property type="term" value="P:protein-DNA covalent cross-linking repair"/>
    <property type="evidence" value="ECO:0007669"/>
    <property type="project" value="InterPro"/>
</dbReference>
<organism evidence="9 10">
    <name type="scientific">Candidatus Corynebacterium faecigallinarum</name>
    <dbReference type="NCBI Taxonomy" id="2838528"/>
    <lineage>
        <taxon>Bacteria</taxon>
        <taxon>Bacillati</taxon>
        <taxon>Actinomycetota</taxon>
        <taxon>Actinomycetes</taxon>
        <taxon>Mycobacteriales</taxon>
        <taxon>Corynebacteriaceae</taxon>
        <taxon>Corynebacterium</taxon>
    </lineage>
</organism>
<dbReference type="SUPFAM" id="SSF143081">
    <property type="entry name" value="BB1717-like"/>
    <property type="match status" value="1"/>
</dbReference>
<dbReference type="Gene3D" id="3.90.1680.10">
    <property type="entry name" value="SOS response associated peptidase-like"/>
    <property type="match status" value="1"/>
</dbReference>
<dbReference type="Pfam" id="PF02586">
    <property type="entry name" value="SRAP"/>
    <property type="match status" value="1"/>
</dbReference>
<dbReference type="PANTHER" id="PTHR13604">
    <property type="entry name" value="DC12-RELATED"/>
    <property type="match status" value="1"/>
</dbReference>
<keyword evidence="4 8" id="KW-0378">Hydrolase</keyword>
<evidence type="ECO:0000256" key="8">
    <source>
        <dbReference type="RuleBase" id="RU364100"/>
    </source>
</evidence>
<dbReference type="GO" id="GO:0006508">
    <property type="term" value="P:proteolysis"/>
    <property type="evidence" value="ECO:0007669"/>
    <property type="project" value="UniProtKB-KW"/>
</dbReference>
<dbReference type="EMBL" id="DWVP01000014">
    <property type="protein sequence ID" value="HJC84996.1"/>
    <property type="molecule type" value="Genomic_DNA"/>
</dbReference>
<keyword evidence="3" id="KW-0227">DNA damage</keyword>
<evidence type="ECO:0000256" key="7">
    <source>
        <dbReference type="ARBA" id="ARBA00023239"/>
    </source>
</evidence>
<reference evidence="9" key="1">
    <citation type="journal article" date="2021" name="PeerJ">
        <title>Extensive microbial diversity within the chicken gut microbiome revealed by metagenomics and culture.</title>
        <authorList>
            <person name="Gilroy R."/>
            <person name="Ravi A."/>
            <person name="Getino M."/>
            <person name="Pursley I."/>
            <person name="Horton D.L."/>
            <person name="Alikhan N.F."/>
            <person name="Baker D."/>
            <person name="Gharbi K."/>
            <person name="Hall N."/>
            <person name="Watson M."/>
            <person name="Adriaenssens E.M."/>
            <person name="Foster-Nyarko E."/>
            <person name="Jarju S."/>
            <person name="Secka A."/>
            <person name="Antonio M."/>
            <person name="Oren A."/>
            <person name="Chaudhuri R.R."/>
            <person name="La Ragione R."/>
            <person name="Hildebrand F."/>
            <person name="Pallen M.J."/>
        </authorList>
    </citation>
    <scope>NUCLEOTIDE SEQUENCE</scope>
    <source>
        <strain evidence="9">ChiHjej13B12-4958</strain>
    </source>
</reference>
<evidence type="ECO:0000256" key="5">
    <source>
        <dbReference type="ARBA" id="ARBA00023124"/>
    </source>
</evidence>
<evidence type="ECO:0000256" key="2">
    <source>
        <dbReference type="ARBA" id="ARBA00022670"/>
    </source>
</evidence>
<dbReference type="GO" id="GO:0016829">
    <property type="term" value="F:lyase activity"/>
    <property type="evidence" value="ECO:0007669"/>
    <property type="project" value="UniProtKB-KW"/>
</dbReference>
<sequence>MCGRYVMFSSTETIVSGVGAMTRLRGGDGRGRIGVVGGGPTANWNIAPTHTVPVVREFVQAGQAGDDGDDGDPALTLGPASWGYPAPWKKGLVLFNARGESVFDKPSFQGSQPCLFIMDGWYEWHEKRPYLVTGPGLLVVAGLCRPAREGEGLDATIITTASAGPVGWLHDRMPRVLGIAGIAGPDTDGDISAVGAAEVHAWLSGTDDDRRTLAASTPGGDVLDMLATREVDRRVGNVANNDAGLIDGVSD</sequence>
<keyword evidence="5" id="KW-0190">Covalent protein-DNA linkage</keyword>
<evidence type="ECO:0000256" key="6">
    <source>
        <dbReference type="ARBA" id="ARBA00023125"/>
    </source>
</evidence>
<evidence type="ECO:0000256" key="1">
    <source>
        <dbReference type="ARBA" id="ARBA00008136"/>
    </source>
</evidence>
<keyword evidence="7" id="KW-0456">Lyase</keyword>
<dbReference type="InterPro" id="IPR003738">
    <property type="entry name" value="SRAP"/>
</dbReference>
<evidence type="ECO:0000256" key="4">
    <source>
        <dbReference type="ARBA" id="ARBA00022801"/>
    </source>
</evidence>
<gene>
    <name evidence="9" type="ORF">H9751_05545</name>
</gene>
<evidence type="ECO:0000256" key="3">
    <source>
        <dbReference type="ARBA" id="ARBA00022763"/>
    </source>
</evidence>
<accession>A0A9D2QEI6</accession>
<dbReference type="GO" id="GO:0003697">
    <property type="term" value="F:single-stranded DNA binding"/>
    <property type="evidence" value="ECO:0007669"/>
    <property type="project" value="InterPro"/>
</dbReference>
<keyword evidence="6" id="KW-0238">DNA-binding</keyword>
<name>A0A9D2QEI6_9CORY</name>
<comment type="caution">
    <text evidence="9">The sequence shown here is derived from an EMBL/GenBank/DDBJ whole genome shotgun (WGS) entry which is preliminary data.</text>
</comment>
<dbReference type="PANTHER" id="PTHR13604:SF0">
    <property type="entry name" value="ABASIC SITE PROCESSING PROTEIN HMCES"/>
    <property type="match status" value="1"/>
</dbReference>
<protein>
    <recommendedName>
        <fullName evidence="8">Abasic site processing protein</fullName>
        <ecNumber evidence="8">3.4.-.-</ecNumber>
    </recommendedName>
</protein>
<dbReference type="InterPro" id="IPR036590">
    <property type="entry name" value="SRAP-like"/>
</dbReference>
<dbReference type="GO" id="GO:0008233">
    <property type="term" value="F:peptidase activity"/>
    <property type="evidence" value="ECO:0007669"/>
    <property type="project" value="UniProtKB-KW"/>
</dbReference>
<dbReference type="EC" id="3.4.-.-" evidence="8"/>
<keyword evidence="2 8" id="KW-0645">Protease</keyword>
<comment type="similarity">
    <text evidence="1 8">Belongs to the SOS response-associated peptidase family.</text>
</comment>